<dbReference type="CDD" id="cd04651">
    <property type="entry name" value="LbH_G1P_AT_C"/>
    <property type="match status" value="1"/>
</dbReference>
<dbReference type="InterPro" id="IPR029044">
    <property type="entry name" value="Nucleotide-diphossugar_trans"/>
</dbReference>
<dbReference type="Proteomes" id="UP000235682">
    <property type="component" value="Unassembled WGS sequence"/>
</dbReference>
<dbReference type="InterPro" id="IPR011004">
    <property type="entry name" value="Trimer_LpxA-like_sf"/>
</dbReference>
<dbReference type="Gene3D" id="2.160.10.10">
    <property type="entry name" value="Hexapeptide repeat proteins"/>
    <property type="match status" value="1"/>
</dbReference>
<keyword evidence="2" id="KW-0320">Glycogen biosynthesis</keyword>
<dbReference type="SUPFAM" id="SSF51161">
    <property type="entry name" value="Trimeric LpxA-like enzymes"/>
    <property type="match status" value="1"/>
</dbReference>
<dbReference type="GO" id="GO:0008878">
    <property type="term" value="F:glucose-1-phosphate adenylyltransferase activity"/>
    <property type="evidence" value="ECO:0007669"/>
    <property type="project" value="InterPro"/>
</dbReference>
<dbReference type="InterPro" id="IPR011832">
    <property type="entry name" value="GlgDAde_trans"/>
</dbReference>
<evidence type="ECO:0000256" key="1">
    <source>
        <dbReference type="ARBA" id="ARBA00010443"/>
    </source>
</evidence>
<dbReference type="InterPro" id="IPR011831">
    <property type="entry name" value="ADP-Glc_PPase"/>
</dbReference>
<dbReference type="STRING" id="84521.SAMN04487994_10429"/>
<gene>
    <name evidence="5" type="primary">glgD</name>
    <name evidence="5" type="ORF">CJ205_06715</name>
</gene>
<name>A0A2N6SLS3_9LACT</name>
<keyword evidence="6" id="KW-1185">Reference proteome</keyword>
<dbReference type="SUPFAM" id="SSF53448">
    <property type="entry name" value="Nucleotide-diphospho-sugar transferases"/>
    <property type="match status" value="1"/>
</dbReference>
<reference evidence="5 6" key="1">
    <citation type="submission" date="2017-09" db="EMBL/GenBank/DDBJ databases">
        <title>Bacterial strain isolated from the female urinary microbiota.</title>
        <authorList>
            <person name="Thomas-White K."/>
            <person name="Kumar N."/>
            <person name="Forster S."/>
            <person name="Putonti C."/>
            <person name="Lawley T."/>
            <person name="Wolfe A.J."/>
        </authorList>
    </citation>
    <scope>NUCLEOTIDE SEQUENCE [LARGE SCALE GENOMIC DNA]</scope>
    <source>
        <strain evidence="5 6">UMB0852</strain>
    </source>
</reference>
<evidence type="ECO:0000313" key="5">
    <source>
        <dbReference type="EMBL" id="PMC57996.1"/>
    </source>
</evidence>
<evidence type="ECO:0000256" key="2">
    <source>
        <dbReference type="ARBA" id="ARBA00023056"/>
    </source>
</evidence>
<keyword evidence="5" id="KW-0548">Nucleotidyltransferase</keyword>
<evidence type="ECO:0000259" key="4">
    <source>
        <dbReference type="Pfam" id="PF24894"/>
    </source>
</evidence>
<protein>
    <submittedName>
        <fullName evidence="5">Glucose-1-phosphate adenylyltransferase subunit GlgD</fullName>
    </submittedName>
</protein>
<feature type="domain" description="Nucleotidyl transferase" evidence="3">
    <location>
        <begin position="20"/>
        <end position="266"/>
    </location>
</feature>
<dbReference type="Pfam" id="PF00483">
    <property type="entry name" value="NTP_transferase"/>
    <property type="match status" value="1"/>
</dbReference>
<dbReference type="RefSeq" id="WP_092086090.1">
    <property type="nucleotide sequence ID" value="NZ_FNEL01000042.1"/>
</dbReference>
<dbReference type="AlphaFoldDB" id="A0A2N6SLS3"/>
<organism evidence="5 6">
    <name type="scientific">Dolosicoccus paucivorans</name>
    <dbReference type="NCBI Taxonomy" id="84521"/>
    <lineage>
        <taxon>Bacteria</taxon>
        <taxon>Bacillati</taxon>
        <taxon>Bacillota</taxon>
        <taxon>Bacilli</taxon>
        <taxon>Lactobacillales</taxon>
        <taxon>Aerococcaceae</taxon>
        <taxon>Dolosicoccus</taxon>
    </lineage>
</organism>
<evidence type="ECO:0000313" key="6">
    <source>
        <dbReference type="Proteomes" id="UP000235682"/>
    </source>
</evidence>
<dbReference type="PANTHER" id="PTHR43523:SF6">
    <property type="entry name" value="GLYCOGEN BIOSYNTHESIS PROTEIN GLGD"/>
    <property type="match status" value="1"/>
</dbReference>
<comment type="similarity">
    <text evidence="1">Belongs to the bacterial/plant glucose-1-phosphate adenylyltransferase family.</text>
</comment>
<sequence length="386" mass="43395">MEKTKQLCAIINLTEDTQALKPLTNNRPVAGLPFASRYRIIDFQLSNIAHADIDSVGLFISGSGRSIYDHVRSGTSWYFDNDISGGVFTFSQRDWKAAHHLEEQHEDFYYDYRLFLSRSRAEHVFVSGSSIIANLDIQAALRFHTEHDADITFVYKTNPREALSQELSKARAVVFDDEGEVEKFMPYDDLNGEEMVRASMGMYLISVDTMLEIIRRAMKDEVYLELDDLIERYILDYQARGYEYTGYLATIDSVKSYYDANMALLDRANFNSLLYASNPVLTKTKNGVPAYYAPTSKVTDSIIATGVHLEGEVDHSIVYRKVNVAKDAVIKNSILLQGVTVEEGAQIEYAILDKKCVVKAGARIIGNPDNPVVISKNTIVASQEGD</sequence>
<dbReference type="EMBL" id="PNHE01000031">
    <property type="protein sequence ID" value="PMC57996.1"/>
    <property type="molecule type" value="Genomic_DNA"/>
</dbReference>
<proteinExistence type="inferred from homology"/>
<dbReference type="PANTHER" id="PTHR43523">
    <property type="entry name" value="GLUCOSE-1-PHOSPHATE ADENYLYLTRANSFERASE-RELATED"/>
    <property type="match status" value="1"/>
</dbReference>
<dbReference type="InterPro" id="IPR005835">
    <property type="entry name" value="NTP_transferase_dom"/>
</dbReference>
<dbReference type="NCBIfam" id="TIGR02092">
    <property type="entry name" value="glgD"/>
    <property type="match status" value="1"/>
</dbReference>
<evidence type="ECO:0000259" key="3">
    <source>
        <dbReference type="Pfam" id="PF00483"/>
    </source>
</evidence>
<comment type="caution">
    <text evidence="5">The sequence shown here is derived from an EMBL/GenBank/DDBJ whole genome shotgun (WGS) entry which is preliminary data.</text>
</comment>
<accession>A0A2N6SLS3</accession>
<dbReference type="Pfam" id="PF24894">
    <property type="entry name" value="Hexapep_GlmU"/>
    <property type="match status" value="1"/>
</dbReference>
<dbReference type="Gene3D" id="3.90.550.10">
    <property type="entry name" value="Spore Coat Polysaccharide Biosynthesis Protein SpsA, Chain A"/>
    <property type="match status" value="1"/>
</dbReference>
<dbReference type="InterPro" id="IPR056818">
    <property type="entry name" value="GlmU/GlgC-like_hexapep"/>
</dbReference>
<dbReference type="GO" id="GO:0005978">
    <property type="term" value="P:glycogen biosynthetic process"/>
    <property type="evidence" value="ECO:0007669"/>
    <property type="project" value="UniProtKB-KW"/>
</dbReference>
<keyword evidence="5" id="KW-0808">Transferase</keyword>
<feature type="domain" description="Glucose-1-phosphate adenylyltransferase/Bifunctional protein GlmU-like C-terminal hexapeptide" evidence="4">
    <location>
        <begin position="296"/>
        <end position="365"/>
    </location>
</feature>
<dbReference type="OrthoDB" id="9801810at2"/>